<dbReference type="Gene3D" id="3.60.10.10">
    <property type="entry name" value="Endonuclease/exonuclease/phosphatase"/>
    <property type="match status" value="1"/>
</dbReference>
<dbReference type="RefSeq" id="WP_229203190.1">
    <property type="nucleotide sequence ID" value="NZ_QGDT01000001.1"/>
</dbReference>
<keyword evidence="3" id="KW-0540">Nuclease</keyword>
<dbReference type="Proteomes" id="UP000245880">
    <property type="component" value="Unassembled WGS sequence"/>
</dbReference>
<dbReference type="SUPFAM" id="SSF56219">
    <property type="entry name" value="DNase I-like"/>
    <property type="match status" value="1"/>
</dbReference>
<keyword evidence="1" id="KW-0732">Signal</keyword>
<protein>
    <submittedName>
        <fullName evidence="3">Endonuclease/exonuclease/phosphatase family metal-dependent hydrolase</fullName>
    </submittedName>
</protein>
<dbReference type="GO" id="GO:0004519">
    <property type="term" value="F:endonuclease activity"/>
    <property type="evidence" value="ECO:0007669"/>
    <property type="project" value="UniProtKB-KW"/>
</dbReference>
<keyword evidence="3" id="KW-0378">Hydrolase</keyword>
<dbReference type="InterPro" id="IPR036691">
    <property type="entry name" value="Endo/exonu/phosph_ase_sf"/>
</dbReference>
<name>A0A316ATH5_9BACT</name>
<feature type="signal peptide" evidence="1">
    <location>
        <begin position="1"/>
        <end position="18"/>
    </location>
</feature>
<evidence type="ECO:0000313" key="3">
    <source>
        <dbReference type="EMBL" id="PWJ60604.1"/>
    </source>
</evidence>
<keyword evidence="4" id="KW-1185">Reference proteome</keyword>
<feature type="chain" id="PRO_5016410602" evidence="1">
    <location>
        <begin position="19"/>
        <end position="331"/>
    </location>
</feature>
<dbReference type="Pfam" id="PF03372">
    <property type="entry name" value="Exo_endo_phos"/>
    <property type="match status" value="1"/>
</dbReference>
<gene>
    <name evidence="3" type="ORF">CLV98_101789</name>
</gene>
<dbReference type="AlphaFoldDB" id="A0A316ATH5"/>
<keyword evidence="3" id="KW-0255">Endonuclease</keyword>
<dbReference type="GO" id="GO:0004527">
    <property type="term" value="F:exonuclease activity"/>
    <property type="evidence" value="ECO:0007669"/>
    <property type="project" value="UniProtKB-KW"/>
</dbReference>
<dbReference type="PROSITE" id="PS51257">
    <property type="entry name" value="PROKAR_LIPOPROTEIN"/>
    <property type="match status" value="1"/>
</dbReference>
<dbReference type="EMBL" id="QGDT01000001">
    <property type="protein sequence ID" value="PWJ60604.1"/>
    <property type="molecule type" value="Genomic_DNA"/>
</dbReference>
<evidence type="ECO:0000259" key="2">
    <source>
        <dbReference type="Pfam" id="PF03372"/>
    </source>
</evidence>
<evidence type="ECO:0000256" key="1">
    <source>
        <dbReference type="SAM" id="SignalP"/>
    </source>
</evidence>
<proteinExistence type="predicted"/>
<accession>A0A316ATH5</accession>
<comment type="caution">
    <text evidence="3">The sequence shown here is derived from an EMBL/GenBank/DDBJ whole genome shotgun (WGS) entry which is preliminary data.</text>
</comment>
<dbReference type="InterPro" id="IPR005135">
    <property type="entry name" value="Endo/exonuclease/phosphatase"/>
</dbReference>
<keyword evidence="3" id="KW-0269">Exonuclease</keyword>
<dbReference type="PANTHER" id="PTHR42834:SF1">
    <property type="entry name" value="ENDONUCLEASE_EXONUCLEASE_PHOSPHATASE FAMILY PROTEIN (AFU_ORTHOLOGUE AFUA_3G09210)"/>
    <property type="match status" value="1"/>
</dbReference>
<reference evidence="3 4" key="1">
    <citation type="submission" date="2018-03" db="EMBL/GenBank/DDBJ databases">
        <title>Genomic Encyclopedia of Archaeal and Bacterial Type Strains, Phase II (KMG-II): from individual species to whole genera.</title>
        <authorList>
            <person name="Goeker M."/>
        </authorList>
    </citation>
    <scope>NUCLEOTIDE SEQUENCE [LARGE SCALE GENOMIC DNA]</scope>
    <source>
        <strain evidence="3 4">DSM 100346</strain>
    </source>
</reference>
<sequence>MSKITYGLLSLLFLAACAKTNLSKHSVETISTTTSAMVKPVGYTYPTDSTFKVLSWNVEHFVDGFDDPYINNERENNPPQNMALRTSLLVRALRQANADVVVLQEFESAKFLNQLAQDSLASMGYLYFADVTSHSWYMNVVVMSRFPMGVIEGYGAVTTALPGYFNEQGVKETQNQLNSRMWTIKVLPSENYSFLLTGVHLKAGRSARDIAMRKGQLALLTERFNEKLQQNPKANMVLAGDMNATPESEEIRLMTAGDGLVNRFVDTIDPSVLSHPADRPSRRLDYILMNQNMLSESLDGGAQVANFFSADTMRIVSDHLPVVARFVKTDR</sequence>
<feature type="domain" description="Endonuclease/exonuclease/phosphatase" evidence="2">
    <location>
        <begin position="54"/>
        <end position="319"/>
    </location>
</feature>
<organism evidence="3 4">
    <name type="scientific">Dyadobacter jejuensis</name>
    <dbReference type="NCBI Taxonomy" id="1082580"/>
    <lineage>
        <taxon>Bacteria</taxon>
        <taxon>Pseudomonadati</taxon>
        <taxon>Bacteroidota</taxon>
        <taxon>Cytophagia</taxon>
        <taxon>Cytophagales</taxon>
        <taxon>Spirosomataceae</taxon>
        <taxon>Dyadobacter</taxon>
    </lineage>
</organism>
<evidence type="ECO:0000313" key="4">
    <source>
        <dbReference type="Proteomes" id="UP000245880"/>
    </source>
</evidence>
<dbReference type="PANTHER" id="PTHR42834">
    <property type="entry name" value="ENDONUCLEASE/EXONUCLEASE/PHOSPHATASE FAMILY PROTEIN (AFU_ORTHOLOGUE AFUA_3G09210)"/>
    <property type="match status" value="1"/>
</dbReference>